<keyword evidence="4 9" id="KW-0349">Heme</keyword>
<dbReference type="AlphaFoldDB" id="A0AAD7AQN4"/>
<comment type="similarity">
    <text evidence="3">Belongs to the cytochrome P450 family.</text>
</comment>
<keyword evidence="5 9" id="KW-0479">Metal-binding</keyword>
<feature type="binding site" description="axial binding residue" evidence="9">
    <location>
        <position position="432"/>
    </location>
    <ligand>
        <name>heme</name>
        <dbReference type="ChEBI" id="CHEBI:30413"/>
    </ligand>
    <ligandPart>
        <name>Fe</name>
        <dbReference type="ChEBI" id="CHEBI:18248"/>
    </ligandPart>
</feature>
<keyword evidence="8" id="KW-0503">Monooxygenase</keyword>
<evidence type="ECO:0000256" key="5">
    <source>
        <dbReference type="ARBA" id="ARBA00022723"/>
    </source>
</evidence>
<dbReference type="GO" id="GO:0016705">
    <property type="term" value="F:oxidoreductase activity, acting on paired donors, with incorporation or reduction of molecular oxygen"/>
    <property type="evidence" value="ECO:0007669"/>
    <property type="project" value="InterPro"/>
</dbReference>
<keyword evidence="12" id="KW-1185">Reference proteome</keyword>
<keyword evidence="10" id="KW-0812">Transmembrane</keyword>
<keyword evidence="10" id="KW-1133">Transmembrane helix</keyword>
<dbReference type="GO" id="GO:0020037">
    <property type="term" value="F:heme binding"/>
    <property type="evidence" value="ECO:0007669"/>
    <property type="project" value="InterPro"/>
</dbReference>
<dbReference type="Proteomes" id="UP001218218">
    <property type="component" value="Unassembled WGS sequence"/>
</dbReference>
<dbReference type="PANTHER" id="PTHR46300">
    <property type="entry name" value="P450, PUTATIVE (EUROFUNG)-RELATED-RELATED"/>
    <property type="match status" value="1"/>
</dbReference>
<sequence>MAFGILIFITFTVALPLSLYLIYHRRLSNSFPLPPGPPRDPIIGHLRHMPSTNRAAVFHKWSQTYGDVMYLEVLGNPIIVLNTEQVAAELLNKRSAIYSDRPRIGWSTTLSLMRYGKRFTLHRQLHQSYLSRHNCLEFRDMQTQEAHSLVKNLLAAPPSGYSKFINRFSTGVISQTVAGHRICTDDDPYMQTTQALRESLGRAGIPGVTALDLFPYLKYLPEWFPGFKSGAIARECRPALQRLYDLPLQAVRAQMESGTAKPSFLLSHLERMKESQGLEPGNYDDVKWAAAAMFGSTIWSSVTVFVLAMLLHPEYQAKAQQEIDSVVGAEARLPGFEDRGELPLVECIMQETLRWHPPTELGVPHALMKDDVYRGMFIPKGSTVFANIRAMSLDERTYSAPSKFFPERFLPEPRGRGEPHFASVYGFGRRICSGQHLADQSLWIAIVSILASCTISTAFDENGCAIVPEDSMSDGVSSHPNDFPCIISPRDHKLGPTK</sequence>
<dbReference type="GO" id="GO:0005506">
    <property type="term" value="F:iron ion binding"/>
    <property type="evidence" value="ECO:0007669"/>
    <property type="project" value="InterPro"/>
</dbReference>
<evidence type="ECO:0000256" key="10">
    <source>
        <dbReference type="SAM" id="Phobius"/>
    </source>
</evidence>
<evidence type="ECO:0000256" key="2">
    <source>
        <dbReference type="ARBA" id="ARBA00005179"/>
    </source>
</evidence>
<dbReference type="SUPFAM" id="SSF48264">
    <property type="entry name" value="Cytochrome P450"/>
    <property type="match status" value="1"/>
</dbReference>
<dbReference type="Pfam" id="PF00067">
    <property type="entry name" value="p450"/>
    <property type="match status" value="1"/>
</dbReference>
<protein>
    <submittedName>
        <fullName evidence="11">Cytochrome P450</fullName>
    </submittedName>
</protein>
<evidence type="ECO:0000256" key="8">
    <source>
        <dbReference type="ARBA" id="ARBA00023033"/>
    </source>
</evidence>
<dbReference type="CDD" id="cd11065">
    <property type="entry name" value="CYP64-like"/>
    <property type="match status" value="1"/>
</dbReference>
<dbReference type="InterPro" id="IPR002401">
    <property type="entry name" value="Cyt_P450_E_grp-I"/>
</dbReference>
<evidence type="ECO:0000256" key="1">
    <source>
        <dbReference type="ARBA" id="ARBA00001971"/>
    </source>
</evidence>
<evidence type="ECO:0000256" key="7">
    <source>
        <dbReference type="ARBA" id="ARBA00023004"/>
    </source>
</evidence>
<keyword evidence="10" id="KW-0472">Membrane</keyword>
<comment type="cofactor">
    <cofactor evidence="1 9">
        <name>heme</name>
        <dbReference type="ChEBI" id="CHEBI:30413"/>
    </cofactor>
</comment>
<evidence type="ECO:0000256" key="4">
    <source>
        <dbReference type="ARBA" id="ARBA00022617"/>
    </source>
</evidence>
<dbReference type="InterPro" id="IPR036396">
    <property type="entry name" value="Cyt_P450_sf"/>
</dbReference>
<feature type="transmembrane region" description="Helical" evidence="10">
    <location>
        <begin position="6"/>
        <end position="23"/>
    </location>
</feature>
<reference evidence="11" key="1">
    <citation type="submission" date="2023-03" db="EMBL/GenBank/DDBJ databases">
        <title>Massive genome expansion in bonnet fungi (Mycena s.s.) driven by repeated elements and novel gene families across ecological guilds.</title>
        <authorList>
            <consortium name="Lawrence Berkeley National Laboratory"/>
            <person name="Harder C.B."/>
            <person name="Miyauchi S."/>
            <person name="Viragh M."/>
            <person name="Kuo A."/>
            <person name="Thoen E."/>
            <person name="Andreopoulos B."/>
            <person name="Lu D."/>
            <person name="Skrede I."/>
            <person name="Drula E."/>
            <person name="Henrissat B."/>
            <person name="Morin E."/>
            <person name="Kohler A."/>
            <person name="Barry K."/>
            <person name="LaButti K."/>
            <person name="Morin E."/>
            <person name="Salamov A."/>
            <person name="Lipzen A."/>
            <person name="Mereny Z."/>
            <person name="Hegedus B."/>
            <person name="Baldrian P."/>
            <person name="Stursova M."/>
            <person name="Weitz H."/>
            <person name="Taylor A."/>
            <person name="Grigoriev I.V."/>
            <person name="Nagy L.G."/>
            <person name="Martin F."/>
            <person name="Kauserud H."/>
        </authorList>
    </citation>
    <scope>NUCLEOTIDE SEQUENCE</scope>
    <source>
        <strain evidence="11">CBHHK002</strain>
    </source>
</reference>
<gene>
    <name evidence="11" type="ORF">DFH08DRAFT_833768</name>
</gene>
<dbReference type="PANTHER" id="PTHR46300:SF5">
    <property type="entry name" value="CYTOCHROME P450"/>
    <property type="match status" value="1"/>
</dbReference>
<dbReference type="PRINTS" id="PR00463">
    <property type="entry name" value="EP450I"/>
</dbReference>
<evidence type="ECO:0000313" key="12">
    <source>
        <dbReference type="Proteomes" id="UP001218218"/>
    </source>
</evidence>
<organism evidence="11 12">
    <name type="scientific">Mycena albidolilacea</name>
    <dbReference type="NCBI Taxonomy" id="1033008"/>
    <lineage>
        <taxon>Eukaryota</taxon>
        <taxon>Fungi</taxon>
        <taxon>Dikarya</taxon>
        <taxon>Basidiomycota</taxon>
        <taxon>Agaricomycotina</taxon>
        <taxon>Agaricomycetes</taxon>
        <taxon>Agaricomycetidae</taxon>
        <taxon>Agaricales</taxon>
        <taxon>Marasmiineae</taxon>
        <taxon>Mycenaceae</taxon>
        <taxon>Mycena</taxon>
    </lineage>
</organism>
<dbReference type="Gene3D" id="1.10.630.10">
    <property type="entry name" value="Cytochrome P450"/>
    <property type="match status" value="1"/>
</dbReference>
<dbReference type="InterPro" id="IPR001128">
    <property type="entry name" value="Cyt_P450"/>
</dbReference>
<proteinExistence type="inferred from homology"/>
<keyword evidence="7 9" id="KW-0408">Iron</keyword>
<keyword evidence="6" id="KW-0560">Oxidoreductase</keyword>
<evidence type="ECO:0000256" key="6">
    <source>
        <dbReference type="ARBA" id="ARBA00023002"/>
    </source>
</evidence>
<dbReference type="GO" id="GO:0004497">
    <property type="term" value="F:monooxygenase activity"/>
    <property type="evidence" value="ECO:0007669"/>
    <property type="project" value="UniProtKB-KW"/>
</dbReference>
<comment type="caution">
    <text evidence="11">The sequence shown here is derived from an EMBL/GenBank/DDBJ whole genome shotgun (WGS) entry which is preliminary data.</text>
</comment>
<evidence type="ECO:0000256" key="9">
    <source>
        <dbReference type="PIRSR" id="PIRSR602401-1"/>
    </source>
</evidence>
<evidence type="ECO:0000313" key="11">
    <source>
        <dbReference type="EMBL" id="KAJ7366238.1"/>
    </source>
</evidence>
<accession>A0AAD7AQN4</accession>
<dbReference type="EMBL" id="JARIHO010000002">
    <property type="protein sequence ID" value="KAJ7366238.1"/>
    <property type="molecule type" value="Genomic_DNA"/>
</dbReference>
<dbReference type="InterPro" id="IPR050364">
    <property type="entry name" value="Cytochrome_P450_fung"/>
</dbReference>
<comment type="pathway">
    <text evidence="2">Secondary metabolite biosynthesis.</text>
</comment>
<dbReference type="PRINTS" id="PR00385">
    <property type="entry name" value="P450"/>
</dbReference>
<name>A0AAD7AQN4_9AGAR</name>
<evidence type="ECO:0000256" key="3">
    <source>
        <dbReference type="ARBA" id="ARBA00010617"/>
    </source>
</evidence>